<reference evidence="1" key="1">
    <citation type="submission" date="2013-07" db="EMBL/GenBank/DDBJ databases">
        <title>The genome of an arbuscular mycorrhizal fungus provides insights into the evolution of the oldest plant symbiosis.</title>
        <authorList>
            <consortium name="DOE Joint Genome Institute"/>
            <person name="Tisserant E."/>
            <person name="Malbreil M."/>
            <person name="Kuo A."/>
            <person name="Kohler A."/>
            <person name="Symeonidi A."/>
            <person name="Balestrini R."/>
            <person name="Charron P."/>
            <person name="Duensing N."/>
            <person name="Frei-dit-Frey N."/>
            <person name="Gianinazzi-Pearson V."/>
            <person name="Gilbert B."/>
            <person name="Handa Y."/>
            <person name="Hijri M."/>
            <person name="Kaul R."/>
            <person name="Kawaguchi M."/>
            <person name="Krajinski F."/>
            <person name="Lammers P."/>
            <person name="Lapierre D."/>
            <person name="Masclaux F.G."/>
            <person name="Murat C."/>
            <person name="Morin E."/>
            <person name="Ndikumana S."/>
            <person name="Pagni M."/>
            <person name="Petitpierre D."/>
            <person name="Requena N."/>
            <person name="Rosikiewicz P."/>
            <person name="Riley R."/>
            <person name="Saito K."/>
            <person name="San Clemente H."/>
            <person name="Shapiro H."/>
            <person name="van Tuinen D."/>
            <person name="Becard G."/>
            <person name="Bonfante P."/>
            <person name="Paszkowski U."/>
            <person name="Shachar-Hill Y."/>
            <person name="Young J.P."/>
            <person name="Sanders I.R."/>
            <person name="Henrissat B."/>
            <person name="Rensing S.A."/>
            <person name="Grigoriev I.V."/>
            <person name="Corradi N."/>
            <person name="Roux C."/>
            <person name="Martin F."/>
        </authorList>
    </citation>
    <scope>NUCLEOTIDE SEQUENCE</scope>
    <source>
        <strain evidence="1">DAOM 197198</strain>
    </source>
</reference>
<evidence type="ECO:0000313" key="1">
    <source>
        <dbReference type="EMBL" id="ESA03592.1"/>
    </source>
</evidence>
<gene>
    <name evidence="1" type="ORF">GLOINDRAFT_85799</name>
</gene>
<dbReference type="EMBL" id="KI294919">
    <property type="protein sequence ID" value="ESA03592.1"/>
    <property type="molecule type" value="Genomic_DNA"/>
</dbReference>
<dbReference type="AlphaFoldDB" id="U9T878"/>
<sequence>MSIISVTLTVNDKKDFRYRFNYLNKFIKRRFFLSTSTSSLLLIACVIVVFCAKCSVVTKRSFSFGIIKEGCLQIMNDFFKRVREYVFKHPEHDFTRLLESMILLNFEMIDIKNKISDLRDNVHNFYADRNNVTEFAETLDLHWILTHQSVGNWDL</sequence>
<organism evidence="1">
    <name type="scientific">Rhizophagus irregularis (strain DAOM 181602 / DAOM 197198 / MUCL 43194)</name>
    <name type="common">Arbuscular mycorrhizal fungus</name>
    <name type="synonym">Glomus intraradices</name>
    <dbReference type="NCBI Taxonomy" id="747089"/>
    <lineage>
        <taxon>Eukaryota</taxon>
        <taxon>Fungi</taxon>
        <taxon>Fungi incertae sedis</taxon>
        <taxon>Mucoromycota</taxon>
        <taxon>Glomeromycotina</taxon>
        <taxon>Glomeromycetes</taxon>
        <taxon>Glomerales</taxon>
        <taxon>Glomeraceae</taxon>
        <taxon>Rhizophagus</taxon>
    </lineage>
</organism>
<dbReference type="HOGENOM" id="CLU_1696436_0_0_1"/>
<name>U9T878_RHIID</name>
<protein>
    <submittedName>
        <fullName evidence="1">Uncharacterized protein</fullName>
    </submittedName>
</protein>
<accession>U9T878</accession>
<proteinExistence type="predicted"/>